<reference evidence="2" key="1">
    <citation type="submission" date="2018-05" db="EMBL/GenBank/DDBJ databases">
        <authorList>
            <person name="Lanie J.A."/>
            <person name="Ng W.-L."/>
            <person name="Kazmierczak K.M."/>
            <person name="Andrzejewski T.M."/>
            <person name="Davidsen T.M."/>
            <person name="Wayne K.J."/>
            <person name="Tettelin H."/>
            <person name="Glass J.I."/>
            <person name="Rusch D."/>
            <person name="Podicherti R."/>
            <person name="Tsui H.-C.T."/>
            <person name="Winkler M.E."/>
        </authorList>
    </citation>
    <scope>NUCLEOTIDE SEQUENCE</scope>
</reference>
<proteinExistence type="predicted"/>
<dbReference type="AlphaFoldDB" id="A0A381W4X7"/>
<evidence type="ECO:0000256" key="1">
    <source>
        <dbReference type="SAM" id="Phobius"/>
    </source>
</evidence>
<evidence type="ECO:0000313" key="2">
    <source>
        <dbReference type="EMBL" id="SVA47361.1"/>
    </source>
</evidence>
<feature type="transmembrane region" description="Helical" evidence="1">
    <location>
        <begin position="56"/>
        <end position="74"/>
    </location>
</feature>
<feature type="transmembrane region" description="Helical" evidence="1">
    <location>
        <begin position="20"/>
        <end position="44"/>
    </location>
</feature>
<protein>
    <submittedName>
        <fullName evidence="2">Uncharacterized protein</fullName>
    </submittedName>
</protein>
<sequence length="209" mass="21369">MIRTVLAGLRSAGESEPPWASWTTSAATSVVVATGLFSLLSTASGLADMLGNGDDTVLLLTLGGPAGLAAMLLLSRIRPAERIRDADVLGGATSCLLLLVGMVAVLHLLIGTTGSVVDAVTDATAALTTTALGAVTPDSADHGGRFLRAGSQWIGGLGALMVAVAVLPFFGAEREFADRSRLHGRRPMAPNQRTAVRNILYVHGAVSLG</sequence>
<gene>
    <name evidence="2" type="ORF">METZ01_LOCUS100215</name>
</gene>
<accession>A0A381W4X7</accession>
<keyword evidence="1" id="KW-1133">Transmembrane helix</keyword>
<organism evidence="2">
    <name type="scientific">marine metagenome</name>
    <dbReference type="NCBI Taxonomy" id="408172"/>
    <lineage>
        <taxon>unclassified sequences</taxon>
        <taxon>metagenomes</taxon>
        <taxon>ecological metagenomes</taxon>
    </lineage>
</organism>
<feature type="non-terminal residue" evidence="2">
    <location>
        <position position="209"/>
    </location>
</feature>
<feature type="transmembrane region" description="Helical" evidence="1">
    <location>
        <begin position="153"/>
        <end position="172"/>
    </location>
</feature>
<feature type="transmembrane region" description="Helical" evidence="1">
    <location>
        <begin position="86"/>
        <end position="110"/>
    </location>
</feature>
<keyword evidence="1" id="KW-0812">Transmembrane</keyword>
<dbReference type="EMBL" id="UINC01010665">
    <property type="protein sequence ID" value="SVA47361.1"/>
    <property type="molecule type" value="Genomic_DNA"/>
</dbReference>
<keyword evidence="1" id="KW-0472">Membrane</keyword>
<name>A0A381W4X7_9ZZZZ</name>